<evidence type="ECO:0000313" key="2">
    <source>
        <dbReference type="EMBL" id="MDX2965639.1"/>
    </source>
</evidence>
<evidence type="ECO:0000256" key="1">
    <source>
        <dbReference type="SAM" id="MobiDB-lite"/>
    </source>
</evidence>
<dbReference type="EMBL" id="JARAWP010000039">
    <property type="protein sequence ID" value="MDX3024859.1"/>
    <property type="molecule type" value="Genomic_DNA"/>
</dbReference>
<protein>
    <submittedName>
        <fullName evidence="2">Uncharacterized protein</fullName>
    </submittedName>
</protein>
<sequence length="211" mass="22959">MRRTPLRYRHNLSQLTTRPTQPPESTVPHPTGRIQGEKSVLLQTAWMFDNLRAEIAQAHPRGSLPDLATVCRLAMALADLTRNAAGEVGVSAIDPVPHPVHAAYTQATVAAGNALSDYCEVVEQVSSLHADAPALAPELLRLVRQAATDIVQDRVNLVLDKLRTTATMLWRAAERLDTARPAPRTAPLRPAPSPAPPPPPRPLAYMPRPSR</sequence>
<keyword evidence="4" id="KW-1185">Reference proteome</keyword>
<comment type="caution">
    <text evidence="2">The sequence shown here is derived from an EMBL/GenBank/DDBJ whole genome shotgun (WGS) entry which is preliminary data.</text>
</comment>
<proteinExistence type="predicted"/>
<gene>
    <name evidence="2" type="ORF">PV399_38890</name>
    <name evidence="3" type="ORF">PV666_44400</name>
</gene>
<dbReference type="EMBL" id="JARAWC010000044">
    <property type="protein sequence ID" value="MDX2965639.1"/>
    <property type="molecule type" value="Genomic_DNA"/>
</dbReference>
<evidence type="ECO:0000313" key="5">
    <source>
        <dbReference type="Proteomes" id="UP001282288"/>
    </source>
</evidence>
<evidence type="ECO:0000313" key="4">
    <source>
        <dbReference type="Proteomes" id="UP001272987"/>
    </source>
</evidence>
<feature type="compositionally biased region" description="Pro residues" evidence="1">
    <location>
        <begin position="189"/>
        <end position="202"/>
    </location>
</feature>
<feature type="region of interest" description="Disordered" evidence="1">
    <location>
        <begin position="175"/>
        <end position="211"/>
    </location>
</feature>
<dbReference type="RefSeq" id="WP_010359855.1">
    <property type="nucleotide sequence ID" value="NZ_CP122369.1"/>
</dbReference>
<dbReference type="Proteomes" id="UP001272987">
    <property type="component" value="Unassembled WGS sequence"/>
</dbReference>
<evidence type="ECO:0000313" key="3">
    <source>
        <dbReference type="EMBL" id="MDX3024859.1"/>
    </source>
</evidence>
<feature type="region of interest" description="Disordered" evidence="1">
    <location>
        <begin position="1"/>
        <end position="33"/>
    </location>
</feature>
<organism evidence="2 5">
    <name type="scientific">Streptomyces acidiscabies</name>
    <dbReference type="NCBI Taxonomy" id="42234"/>
    <lineage>
        <taxon>Bacteria</taxon>
        <taxon>Bacillati</taxon>
        <taxon>Actinomycetota</taxon>
        <taxon>Actinomycetes</taxon>
        <taxon>Kitasatosporales</taxon>
        <taxon>Streptomycetaceae</taxon>
        <taxon>Streptomyces</taxon>
    </lineage>
</organism>
<reference evidence="2 4" key="1">
    <citation type="journal article" date="2023" name="Microb. Genom.">
        <title>Mesoterricola silvestris gen. nov., sp. nov., Mesoterricola sediminis sp. nov., Geothrix oryzae sp. nov., Geothrix edaphica sp. nov., Geothrix rubra sp. nov., and Geothrix limicola sp. nov., six novel members of Acidobacteriota isolated from soils.</title>
        <authorList>
            <person name="Weisberg A.J."/>
            <person name="Pearce E."/>
            <person name="Kramer C.G."/>
            <person name="Chang J.H."/>
            <person name="Clarke C.R."/>
        </authorList>
    </citation>
    <scope>NUCLEOTIDE SEQUENCE</scope>
    <source>
        <strain evidence="3 4">NB05-1H</strain>
        <strain evidence="2">NRRL_B-16521</strain>
    </source>
</reference>
<dbReference type="GeneID" id="69812441"/>
<feature type="compositionally biased region" description="Low complexity" evidence="1">
    <location>
        <begin position="179"/>
        <end position="188"/>
    </location>
</feature>
<dbReference type="AlphaFoldDB" id="A0AAP6BIZ2"/>
<name>A0AAP6BIZ2_9ACTN</name>
<dbReference type="Proteomes" id="UP001282288">
    <property type="component" value="Unassembled WGS sequence"/>
</dbReference>
<accession>A0AAP6BIZ2</accession>
<feature type="compositionally biased region" description="Basic residues" evidence="1">
    <location>
        <begin position="1"/>
        <end position="10"/>
    </location>
</feature>